<feature type="region of interest" description="Disordered" evidence="12">
    <location>
        <begin position="149"/>
        <end position="213"/>
    </location>
</feature>
<evidence type="ECO:0000256" key="10">
    <source>
        <dbReference type="ARBA" id="ARBA00023075"/>
    </source>
</evidence>
<evidence type="ECO:0000256" key="3">
    <source>
        <dbReference type="ARBA" id="ARBA00022719"/>
    </source>
</evidence>
<dbReference type="GO" id="GO:0046872">
    <property type="term" value="F:metal ion binding"/>
    <property type="evidence" value="ECO:0007669"/>
    <property type="project" value="UniProtKB-KW"/>
</dbReference>
<dbReference type="GO" id="GO:0016651">
    <property type="term" value="F:oxidoreductase activity, acting on NAD(P)H"/>
    <property type="evidence" value="ECO:0007669"/>
    <property type="project" value="InterPro"/>
</dbReference>
<evidence type="ECO:0000256" key="7">
    <source>
        <dbReference type="ARBA" id="ARBA00023004"/>
    </source>
</evidence>
<dbReference type="OrthoDB" id="9808559at2"/>
<evidence type="ECO:0000313" key="15">
    <source>
        <dbReference type="Proteomes" id="UP000297861"/>
    </source>
</evidence>
<dbReference type="PROSITE" id="PS00198">
    <property type="entry name" value="4FE4S_FER_1"/>
    <property type="match status" value="1"/>
</dbReference>
<keyword evidence="3" id="KW-0874">Quinone</keyword>
<keyword evidence="11" id="KW-0472">Membrane</keyword>
<evidence type="ECO:0000313" key="14">
    <source>
        <dbReference type="EMBL" id="TFD95010.1"/>
    </source>
</evidence>
<dbReference type="SUPFAM" id="SSF54862">
    <property type="entry name" value="4Fe-4S ferredoxins"/>
    <property type="match status" value="1"/>
</dbReference>
<feature type="domain" description="4Fe-4S ferredoxin-type" evidence="13">
    <location>
        <begin position="101"/>
        <end position="130"/>
    </location>
</feature>
<evidence type="ECO:0000256" key="2">
    <source>
        <dbReference type="ARBA" id="ARBA00022485"/>
    </source>
</evidence>
<dbReference type="InterPro" id="IPR017900">
    <property type="entry name" value="4Fe4S_Fe_S_CS"/>
</dbReference>
<feature type="compositionally biased region" description="Low complexity" evidence="12">
    <location>
        <begin position="165"/>
        <end position="182"/>
    </location>
</feature>
<evidence type="ECO:0000256" key="6">
    <source>
        <dbReference type="ARBA" id="ARBA00022967"/>
    </source>
</evidence>
<keyword evidence="5" id="KW-0677">Repeat</keyword>
<dbReference type="STRING" id="1121485.GCA_000426485_02069"/>
<reference evidence="14 15" key="1">
    <citation type="submission" date="2019-03" db="EMBL/GenBank/DDBJ databases">
        <title>San Antonio Military Medical Center submission to MRSN (WRAIR), pending publication.</title>
        <authorList>
            <person name="Blyth D.M."/>
            <person name="Mccarthy S.L."/>
            <person name="Schall S.E."/>
            <person name="Stam J.A."/>
            <person name="Ong A.C."/>
            <person name="Mcgann P.T."/>
        </authorList>
    </citation>
    <scope>NUCLEOTIDE SEQUENCE [LARGE SCALE GENOMIC DNA]</scope>
    <source>
        <strain evidence="14 15">MRSN571793</strain>
    </source>
</reference>
<dbReference type="EMBL" id="SOML01000009">
    <property type="protein sequence ID" value="TFD95010.1"/>
    <property type="molecule type" value="Genomic_DNA"/>
</dbReference>
<keyword evidence="7" id="KW-0408">Iron</keyword>
<keyword evidence="8" id="KW-0411">Iron-sulfur</keyword>
<gene>
    <name evidence="14" type="ORF">E2605_14415</name>
</gene>
<dbReference type="InterPro" id="IPR017896">
    <property type="entry name" value="4Fe4S_Fe-S-bd"/>
</dbReference>
<dbReference type="PANTHER" id="PTHR10849:SF24">
    <property type="entry name" value="NADH-QUINONE OXIDOREDUCTASE SUBUNIT I 2"/>
    <property type="match status" value="1"/>
</dbReference>
<organism evidence="14 15">
    <name type="scientific">Dysgonomonas capnocytophagoides</name>
    <dbReference type="NCBI Taxonomy" id="45254"/>
    <lineage>
        <taxon>Bacteria</taxon>
        <taxon>Pseudomonadati</taxon>
        <taxon>Bacteroidota</taxon>
        <taxon>Bacteroidia</taxon>
        <taxon>Bacteroidales</taxon>
        <taxon>Dysgonomonadaceae</taxon>
        <taxon>Dysgonomonas</taxon>
    </lineage>
</organism>
<dbReference type="GO" id="GO:0048038">
    <property type="term" value="F:quinone binding"/>
    <property type="evidence" value="ECO:0007669"/>
    <property type="project" value="UniProtKB-KW"/>
</dbReference>
<keyword evidence="10" id="KW-0830">Ubiquinone</keyword>
<keyword evidence="15" id="KW-1185">Reference proteome</keyword>
<keyword evidence="2" id="KW-0004">4Fe-4S</keyword>
<accession>A0A4Y8KZ38</accession>
<comment type="caution">
    <text evidence="14">The sequence shown here is derived from an EMBL/GenBank/DDBJ whole genome shotgun (WGS) entry which is preliminary data.</text>
</comment>
<dbReference type="AlphaFoldDB" id="A0A4Y8KZ38"/>
<evidence type="ECO:0000256" key="12">
    <source>
        <dbReference type="SAM" id="MobiDB-lite"/>
    </source>
</evidence>
<dbReference type="Proteomes" id="UP000297861">
    <property type="component" value="Unassembled WGS sequence"/>
</dbReference>
<protein>
    <submittedName>
        <fullName evidence="14">4Fe-4S dicluster domain-containing protein</fullName>
    </submittedName>
</protein>
<keyword evidence="4" id="KW-0479">Metal-binding</keyword>
<keyword evidence="6" id="KW-1278">Translocase</keyword>
<dbReference type="InterPro" id="IPR010226">
    <property type="entry name" value="NADH_quinone_OxRdtase_chainI"/>
</dbReference>
<evidence type="ECO:0000256" key="8">
    <source>
        <dbReference type="ARBA" id="ARBA00023014"/>
    </source>
</evidence>
<dbReference type="PANTHER" id="PTHR10849">
    <property type="entry name" value="NADH DEHYDROGENASE UBIQUINONE IRON-SULFUR PROTEIN 8, MITOCHONDRIAL"/>
    <property type="match status" value="1"/>
</dbReference>
<evidence type="ECO:0000256" key="9">
    <source>
        <dbReference type="ARBA" id="ARBA00023027"/>
    </source>
</evidence>
<proteinExistence type="predicted"/>
<dbReference type="GO" id="GO:0051539">
    <property type="term" value="F:4 iron, 4 sulfur cluster binding"/>
    <property type="evidence" value="ECO:0007669"/>
    <property type="project" value="UniProtKB-KW"/>
</dbReference>
<evidence type="ECO:0000256" key="1">
    <source>
        <dbReference type="ARBA" id="ARBA00022475"/>
    </source>
</evidence>
<evidence type="ECO:0000256" key="5">
    <source>
        <dbReference type="ARBA" id="ARBA00022737"/>
    </source>
</evidence>
<evidence type="ECO:0000259" key="13">
    <source>
        <dbReference type="PROSITE" id="PS51379"/>
    </source>
</evidence>
<dbReference type="Gene3D" id="3.30.70.3270">
    <property type="match status" value="1"/>
</dbReference>
<keyword evidence="9" id="KW-0520">NAD</keyword>
<keyword evidence="1" id="KW-1003">Cell membrane</keyword>
<dbReference type="PROSITE" id="PS51379">
    <property type="entry name" value="4FE4S_FER_2"/>
    <property type="match status" value="2"/>
</dbReference>
<dbReference type="GO" id="GO:0016020">
    <property type="term" value="C:membrane"/>
    <property type="evidence" value="ECO:0007669"/>
    <property type="project" value="InterPro"/>
</dbReference>
<name>A0A4Y8KZ38_9BACT</name>
<evidence type="ECO:0000256" key="4">
    <source>
        <dbReference type="ARBA" id="ARBA00022723"/>
    </source>
</evidence>
<evidence type="ECO:0000256" key="11">
    <source>
        <dbReference type="ARBA" id="ARBA00023136"/>
    </source>
</evidence>
<feature type="domain" description="4Fe-4S ferredoxin-type" evidence="13">
    <location>
        <begin position="58"/>
        <end position="87"/>
    </location>
</feature>
<sequence>MSSVSQYFKGLFQGIGSLFTGMRVTWKELFAKKVTSQYPENRDTLVISDRFRCELVMPHDENNEHNCTACGICQMNCPNGTIEVRSQMIVTEDGKKKKILDEYHYNLGLCTFCNLCVLTCPSDAIVFSNNFEGAMFTRKGLELKLNHAGSKLKEKKKPEPKPVVEKPAAAPAPQPVETVAPASQPVVEKKEENTTNQEAAPKTDASADNVTKE</sequence>
<dbReference type="Pfam" id="PF12838">
    <property type="entry name" value="Fer4_7"/>
    <property type="match status" value="1"/>
</dbReference>